<feature type="region of interest" description="Disordered" evidence="1">
    <location>
        <begin position="128"/>
        <end position="193"/>
    </location>
</feature>
<dbReference type="InterPro" id="IPR017025">
    <property type="entry name" value="Cancer-assoc_antigen_RCAS1"/>
</dbReference>
<reference evidence="4" key="1">
    <citation type="journal article" date="2010" name="Nature">
        <title>The Amphimedon queenslandica genome and the evolution of animal complexity.</title>
        <authorList>
            <person name="Srivastava M."/>
            <person name="Simakov O."/>
            <person name="Chapman J."/>
            <person name="Fahey B."/>
            <person name="Gauthier M.E."/>
            <person name="Mitros T."/>
            <person name="Richards G.S."/>
            <person name="Conaco C."/>
            <person name="Dacre M."/>
            <person name="Hellsten U."/>
            <person name="Larroux C."/>
            <person name="Putnam N.H."/>
            <person name="Stanke M."/>
            <person name="Adamska M."/>
            <person name="Darling A."/>
            <person name="Degnan S.M."/>
            <person name="Oakley T.H."/>
            <person name="Plachetzki D.C."/>
            <person name="Zhai Y."/>
            <person name="Adamski M."/>
            <person name="Calcino A."/>
            <person name="Cummins S.F."/>
            <person name="Goodstein D.M."/>
            <person name="Harris C."/>
            <person name="Jackson D.J."/>
            <person name="Leys S.P."/>
            <person name="Shu S."/>
            <person name="Woodcroft B.J."/>
            <person name="Vervoort M."/>
            <person name="Kosik K.S."/>
            <person name="Manning G."/>
            <person name="Degnan B.M."/>
            <person name="Rokhsar D.S."/>
        </authorList>
    </citation>
    <scope>NUCLEOTIDE SEQUENCE [LARGE SCALE GENOMIC DNA]</scope>
</reference>
<dbReference type="KEGG" id="aqu:105312178"/>
<dbReference type="PANTHER" id="PTHR15208">
    <property type="entry name" value="RECEPTOR-BINDING CANCER ANTIGEN EXPRESSED ON SISO CELLS CANCER ASSOCIATED SURFACE ANTIGEN RCAS1 ESTROGEN RECEPTOR-BINDING FRAGMENT- ASSOCIATED GENE 9 PROTEIN"/>
    <property type="match status" value="1"/>
</dbReference>
<keyword evidence="4" id="KW-1185">Reference proteome</keyword>
<dbReference type="GO" id="GO:0030141">
    <property type="term" value="C:secretory granule"/>
    <property type="evidence" value="ECO:0007669"/>
    <property type="project" value="TreeGrafter"/>
</dbReference>
<dbReference type="Proteomes" id="UP000007879">
    <property type="component" value="Unassembled WGS sequence"/>
</dbReference>
<evidence type="ECO:0000256" key="2">
    <source>
        <dbReference type="SAM" id="SignalP"/>
    </source>
</evidence>
<evidence type="ECO:0000256" key="1">
    <source>
        <dbReference type="SAM" id="MobiDB-lite"/>
    </source>
</evidence>
<sequence length="193" mass="22499">MLRIIGNLLMLLWIWLVKGARFICGRKDERGKNIVGEREKPVETEKQWTTDWDGWEGVKVEEGPVPPSPQATPQDEEIPDLFRDMEPNFQKPKKIRIKKQRRDFEEATPNLKQFAFDPAFQTATSELLDWPDEEQDERGGENGWEGDDLPELLRQSRQSMRKQRQEAIEAQRQQRERLTNAPPSSMLGATKIT</sequence>
<proteinExistence type="predicted"/>
<feature type="signal peptide" evidence="2">
    <location>
        <begin position="1"/>
        <end position="19"/>
    </location>
</feature>
<evidence type="ECO:0008006" key="5">
    <source>
        <dbReference type="Google" id="ProtNLM"/>
    </source>
</evidence>
<dbReference type="EnsemblMetazoa" id="XM_011404622.2">
    <property type="protein sequence ID" value="XP_011402924.2"/>
    <property type="gene ID" value="LOC105312178"/>
</dbReference>
<feature type="compositionally biased region" description="Basic and acidic residues" evidence="1">
    <location>
        <begin position="163"/>
        <end position="178"/>
    </location>
</feature>
<accession>A0A1X7V8J3</accession>
<dbReference type="AlphaFoldDB" id="A0A1X7V8J3"/>
<dbReference type="PANTHER" id="PTHR15208:SF2">
    <property type="entry name" value="RECEPTOR-BINDING CANCER ANTIGEN EXPRESSED ON SISO CELLS"/>
    <property type="match status" value="1"/>
</dbReference>
<evidence type="ECO:0000313" key="4">
    <source>
        <dbReference type="Proteomes" id="UP000007879"/>
    </source>
</evidence>
<feature type="region of interest" description="Disordered" evidence="1">
    <location>
        <begin position="45"/>
        <end position="75"/>
    </location>
</feature>
<name>A0A1X7V8J3_AMPQE</name>
<dbReference type="EnsemblMetazoa" id="Aqu2.1.36104_001">
    <property type="protein sequence ID" value="Aqu2.1.36104_001"/>
    <property type="gene ID" value="Aqu2.1.36104"/>
</dbReference>
<dbReference type="InParanoid" id="A0A1X7V8J3"/>
<gene>
    <name evidence="3" type="primary">105312178</name>
</gene>
<keyword evidence="2" id="KW-0732">Signal</keyword>
<feature type="chain" id="PRO_5013321924" description="Receptor-binding cancer antigen expressed on SiSo cells" evidence="2">
    <location>
        <begin position="20"/>
        <end position="193"/>
    </location>
</feature>
<reference evidence="3" key="2">
    <citation type="submission" date="2017-05" db="UniProtKB">
        <authorList>
            <consortium name="EnsemblMetazoa"/>
        </authorList>
    </citation>
    <scope>IDENTIFICATION</scope>
</reference>
<organism evidence="3">
    <name type="scientific">Amphimedon queenslandica</name>
    <name type="common">Sponge</name>
    <dbReference type="NCBI Taxonomy" id="400682"/>
    <lineage>
        <taxon>Eukaryota</taxon>
        <taxon>Metazoa</taxon>
        <taxon>Porifera</taxon>
        <taxon>Demospongiae</taxon>
        <taxon>Heteroscleromorpha</taxon>
        <taxon>Haplosclerida</taxon>
        <taxon>Niphatidae</taxon>
        <taxon>Amphimedon</taxon>
    </lineage>
</organism>
<evidence type="ECO:0000313" key="3">
    <source>
        <dbReference type="EnsemblMetazoa" id="Aqu2.1.36104_001"/>
    </source>
</evidence>
<protein>
    <recommendedName>
        <fullName evidence="5">Receptor-binding cancer antigen expressed on SiSo cells</fullName>
    </recommendedName>
</protein>